<name>A0ABX9JN29_9BACT</name>
<comment type="caution">
    <text evidence="6">The sequence shown here is derived from an EMBL/GenBank/DDBJ whole genome shotgun (WGS) entry which is preliminary data.</text>
</comment>
<evidence type="ECO:0000313" key="6">
    <source>
        <dbReference type="EMBL" id="REG22865.1"/>
    </source>
</evidence>
<dbReference type="InterPro" id="IPR011129">
    <property type="entry name" value="CSD"/>
</dbReference>
<evidence type="ECO:0000256" key="3">
    <source>
        <dbReference type="SAM" id="MobiDB-lite"/>
    </source>
</evidence>
<feature type="transmembrane region" description="Helical" evidence="4">
    <location>
        <begin position="105"/>
        <end position="124"/>
    </location>
</feature>
<sequence length="221" mass="24921">MKTQGVISRWNDDKGFGFIRSKAGGEEVFLHISAFSGDRRPQSGDQVLFVAGKDAQGRLRAEHASLAGLAIDEPDTRRKPPPQVSWEQTRPEEESRPLRKLGVKLALFLALCALPVIGCIRLVLARDLVLVWLALQAYPVGSLLAFFFYWKDKRSATRGTWRTSESMLHFFEFAGGWPGALIAQQVFRHKTRKVSFQVVFWFIVVVHQLFWAGIALVPGKK</sequence>
<evidence type="ECO:0000313" key="7">
    <source>
        <dbReference type="Proteomes" id="UP000256345"/>
    </source>
</evidence>
<keyword evidence="4" id="KW-0472">Membrane</keyword>
<accession>A0ABX9JN29</accession>
<dbReference type="PROSITE" id="PS51857">
    <property type="entry name" value="CSD_2"/>
    <property type="match status" value="1"/>
</dbReference>
<dbReference type="RefSeq" id="WP_116120979.1">
    <property type="nucleotide sequence ID" value="NZ_QUMU01000018.1"/>
</dbReference>
<dbReference type="EMBL" id="QUMU01000018">
    <property type="protein sequence ID" value="REG22865.1"/>
    <property type="molecule type" value="Genomic_DNA"/>
</dbReference>
<dbReference type="SUPFAM" id="SSF50249">
    <property type="entry name" value="Nucleic acid-binding proteins"/>
    <property type="match status" value="1"/>
</dbReference>
<dbReference type="Gene3D" id="2.40.50.140">
    <property type="entry name" value="Nucleic acid-binding proteins"/>
    <property type="match status" value="1"/>
</dbReference>
<keyword evidence="7" id="KW-1185">Reference proteome</keyword>
<dbReference type="Pfam" id="PF00313">
    <property type="entry name" value="CSD"/>
    <property type="match status" value="1"/>
</dbReference>
<feature type="transmembrane region" description="Helical" evidence="4">
    <location>
        <begin position="199"/>
        <end position="217"/>
    </location>
</feature>
<dbReference type="InterPro" id="IPR002059">
    <property type="entry name" value="CSP_DNA-bd"/>
</dbReference>
<dbReference type="InterPro" id="IPR052069">
    <property type="entry name" value="Ca-reg_mRNA-binding_domain"/>
</dbReference>
<dbReference type="CDD" id="cd04458">
    <property type="entry name" value="CSP_CDS"/>
    <property type="match status" value="1"/>
</dbReference>
<organism evidence="6 7">
    <name type="scientific">Archangium gephyra</name>
    <dbReference type="NCBI Taxonomy" id="48"/>
    <lineage>
        <taxon>Bacteria</taxon>
        <taxon>Pseudomonadati</taxon>
        <taxon>Myxococcota</taxon>
        <taxon>Myxococcia</taxon>
        <taxon>Myxococcales</taxon>
        <taxon>Cystobacterineae</taxon>
        <taxon>Archangiaceae</taxon>
        <taxon>Archangium</taxon>
    </lineage>
</organism>
<dbReference type="PANTHER" id="PTHR12962">
    <property type="entry name" value="CALCIUM-REGULATED HEAT STABLE PROTEIN CRHSP-24-RELATED"/>
    <property type="match status" value="1"/>
</dbReference>
<keyword evidence="4" id="KW-1133">Transmembrane helix</keyword>
<dbReference type="InterPro" id="IPR010718">
    <property type="entry name" value="DUF1294"/>
</dbReference>
<feature type="transmembrane region" description="Helical" evidence="4">
    <location>
        <begin position="130"/>
        <end position="150"/>
    </location>
</feature>
<keyword evidence="1" id="KW-0597">Phosphoprotein</keyword>
<evidence type="ECO:0000256" key="2">
    <source>
        <dbReference type="RuleBase" id="RU000408"/>
    </source>
</evidence>
<dbReference type="InterPro" id="IPR019844">
    <property type="entry name" value="CSD_CS"/>
</dbReference>
<gene>
    <name evidence="6" type="ORF">ATI61_11870</name>
</gene>
<dbReference type="PROSITE" id="PS00352">
    <property type="entry name" value="CSD_1"/>
    <property type="match status" value="1"/>
</dbReference>
<dbReference type="SMART" id="SM00357">
    <property type="entry name" value="CSP"/>
    <property type="match status" value="1"/>
</dbReference>
<dbReference type="PANTHER" id="PTHR12962:SF1">
    <property type="entry name" value="COLD SHOCK DOMAIN-CONTAINING PROTEIN CG9705"/>
    <property type="match status" value="1"/>
</dbReference>
<dbReference type="InterPro" id="IPR012340">
    <property type="entry name" value="NA-bd_OB-fold"/>
</dbReference>
<reference evidence="6 7" key="1">
    <citation type="submission" date="2018-08" db="EMBL/GenBank/DDBJ databases">
        <title>Genomic Encyclopedia of Archaeal and Bacterial Type Strains, Phase II (KMG-II): from individual species to whole genera.</title>
        <authorList>
            <person name="Goeker M."/>
        </authorList>
    </citation>
    <scope>NUCLEOTIDE SEQUENCE [LARGE SCALE GENOMIC DNA]</scope>
    <source>
        <strain evidence="6 7">DSM 2261</strain>
    </source>
</reference>
<dbReference type="Pfam" id="PF06961">
    <property type="entry name" value="DUF1294"/>
    <property type="match status" value="1"/>
</dbReference>
<feature type="region of interest" description="Disordered" evidence="3">
    <location>
        <begin position="70"/>
        <end position="92"/>
    </location>
</feature>
<evidence type="ECO:0000256" key="4">
    <source>
        <dbReference type="SAM" id="Phobius"/>
    </source>
</evidence>
<evidence type="ECO:0000259" key="5">
    <source>
        <dbReference type="PROSITE" id="PS51857"/>
    </source>
</evidence>
<evidence type="ECO:0000256" key="1">
    <source>
        <dbReference type="ARBA" id="ARBA00022553"/>
    </source>
</evidence>
<protein>
    <submittedName>
        <fullName evidence="6">Uncharacterized membrane protein YsdA (DUF1294 family)</fullName>
    </submittedName>
</protein>
<comment type="subcellular location">
    <subcellularLocation>
        <location evidence="2">Cytoplasm</location>
    </subcellularLocation>
</comment>
<keyword evidence="4" id="KW-0812">Transmembrane</keyword>
<proteinExistence type="predicted"/>
<feature type="domain" description="CSD" evidence="5">
    <location>
        <begin position="2"/>
        <end position="66"/>
    </location>
</feature>
<dbReference type="Proteomes" id="UP000256345">
    <property type="component" value="Unassembled WGS sequence"/>
</dbReference>